<keyword evidence="5 9" id="KW-0808">Transferase</keyword>
<evidence type="ECO:0000256" key="4">
    <source>
        <dbReference type="ARBA" id="ARBA00022640"/>
    </source>
</evidence>
<dbReference type="Pfam" id="PF04997">
    <property type="entry name" value="RNA_pol_Rpb1_1"/>
    <property type="match status" value="1"/>
</dbReference>
<keyword evidence="4 12" id="KW-0934">Plastid</keyword>
<dbReference type="Gene3D" id="1.10.274.100">
    <property type="entry name" value="RNA polymerase Rpb1, domain 3"/>
    <property type="match status" value="1"/>
</dbReference>
<evidence type="ECO:0000256" key="6">
    <source>
        <dbReference type="ARBA" id="ARBA00022695"/>
    </source>
</evidence>
<dbReference type="InterPro" id="IPR006592">
    <property type="entry name" value="RNA_pol_N"/>
</dbReference>
<feature type="region of interest" description="Disordered" evidence="10">
    <location>
        <begin position="1006"/>
        <end position="1041"/>
    </location>
</feature>
<feature type="region of interest" description="Disordered" evidence="10">
    <location>
        <begin position="177"/>
        <end position="197"/>
    </location>
</feature>
<gene>
    <name evidence="12" type="primary">rpoC1</name>
</gene>
<evidence type="ECO:0000256" key="5">
    <source>
        <dbReference type="ARBA" id="ARBA00022679"/>
    </source>
</evidence>
<dbReference type="InterPro" id="IPR045867">
    <property type="entry name" value="DNA-dir_RpoC_beta_prime"/>
</dbReference>
<dbReference type="Gene3D" id="1.10.40.90">
    <property type="match status" value="1"/>
</dbReference>
<dbReference type="SUPFAM" id="SSF64484">
    <property type="entry name" value="beta and beta-prime subunits of DNA dependent RNA-polymerase"/>
    <property type="match status" value="1"/>
</dbReference>
<reference evidence="12" key="1">
    <citation type="journal article" date="2006" name="BMC Biol.">
        <title>The complete chloroplast DNA sequence of the green alga Oltmannsiellopsis viridis reveals a distinctive quadripartite architecture in the chloroplast genome of early diverging ulvophytes.</title>
        <authorList>
            <person name="Pombert J.F."/>
            <person name="Lemieux C."/>
            <person name="Turmel M."/>
        </authorList>
    </citation>
    <scope>NUCLEOTIDE SEQUENCE</scope>
</reference>
<dbReference type="Gene3D" id="2.40.40.20">
    <property type="match status" value="1"/>
</dbReference>
<evidence type="ECO:0000256" key="3">
    <source>
        <dbReference type="ARBA" id="ARBA00022478"/>
    </source>
</evidence>
<feature type="compositionally biased region" description="Basic and acidic residues" evidence="10">
    <location>
        <begin position="177"/>
        <end position="186"/>
    </location>
</feature>
<comment type="catalytic activity">
    <reaction evidence="8 9">
        <text>RNA(n) + a ribonucleoside 5'-triphosphate = RNA(n+1) + diphosphate</text>
        <dbReference type="Rhea" id="RHEA:21248"/>
        <dbReference type="Rhea" id="RHEA-COMP:14527"/>
        <dbReference type="Rhea" id="RHEA-COMP:17342"/>
        <dbReference type="ChEBI" id="CHEBI:33019"/>
        <dbReference type="ChEBI" id="CHEBI:61557"/>
        <dbReference type="ChEBI" id="CHEBI:140395"/>
        <dbReference type="EC" id="2.7.7.6"/>
    </reaction>
</comment>
<dbReference type="InterPro" id="IPR000722">
    <property type="entry name" value="RNA_pol_asu"/>
</dbReference>
<dbReference type="PANTHER" id="PTHR19376:SF54">
    <property type="entry name" value="DNA-DIRECTED RNA POLYMERASE SUBUNIT BETA"/>
    <property type="match status" value="1"/>
</dbReference>
<keyword evidence="6 9" id="KW-0548">Nucleotidyltransferase</keyword>
<dbReference type="Gene3D" id="4.10.860.120">
    <property type="entry name" value="RNA polymerase II, clamp domain"/>
    <property type="match status" value="1"/>
</dbReference>
<dbReference type="InterPro" id="IPR042102">
    <property type="entry name" value="RNA_pol_Rpb1_3_sf"/>
</dbReference>
<proteinExistence type="inferred from homology"/>
<feature type="region of interest" description="Disordered" evidence="10">
    <location>
        <begin position="354"/>
        <end position="387"/>
    </location>
</feature>
<keyword evidence="12" id="KW-0150">Chloroplast</keyword>
<dbReference type="GO" id="GO:0000428">
    <property type="term" value="C:DNA-directed RNA polymerase complex"/>
    <property type="evidence" value="ECO:0007669"/>
    <property type="project" value="UniProtKB-KW"/>
</dbReference>
<dbReference type="GO" id="GO:0003899">
    <property type="term" value="F:DNA-directed RNA polymerase activity"/>
    <property type="evidence" value="ECO:0007669"/>
    <property type="project" value="UniProtKB-EC"/>
</dbReference>
<protein>
    <recommendedName>
        <fullName evidence="9">DNA-directed RNA polymerase subunit</fullName>
        <ecNumber evidence="9">2.7.7.6</ecNumber>
    </recommendedName>
</protein>
<dbReference type="GeneID" id="7441137"/>
<dbReference type="GO" id="GO:0006351">
    <property type="term" value="P:DNA-templated transcription"/>
    <property type="evidence" value="ECO:0007669"/>
    <property type="project" value="InterPro"/>
</dbReference>
<sequence length="1166" mass="131596">MKTFMQIGLASSEEIQSWAERSLWLDGNEIKIGEVKKADTINYRSFKPEKDGLFCERIFGPVKDWVCACGQSKLKVGKGQNPRATANLSKNTGTEFFPRDPLFSPVVRAKGLEGFPSRVAGEGELISPFGFRQSENSLLNSGLPNLSVDKSNWAPQSPTGQEAQRPQVGGLFIEGATKESTKKSDENPNSSPQFSNREKFQSVGLGPYICPNCQVEVTLSRVRRYRMGYIELGCPVTHIWYLNSRPNIFSVLLKIPTKYVKKITYYRGYSPAQKEFELSQEREEQDLPLLSKMGRNKPSTYTEKFPHRLETKLQKELFVFGVGNPCVGPGGDFFDNEWEFLHVWFSLPRSSKPLPKGQTFPRDPLEDRRSPPIRGEAFGPHNAKKERAKGLEGEGLWPFGPTSFESGLILQNHKLGANTTDTLELNFKSEKKTLRGGTKFTELSSSKLQKSVKNVSWFSEKQALDSIAQKDQNIVPINPSWLENTGARAFKEHFKTRNWKKEFEKLQDDLRRTPVFFSESIKETKTEFAEEGSYHVSGTESFSNENIWSLTPSFSMYENLLKRRKKRVRTLKLLNLLRTAGGAQSFDGFIFTTLPVLPPELRPIVQLSAGQFASSDVNDLYRRLISRNNRLKYYFTACGPHLVEFLVRSEQHLVQVAVDSLLDGSSAASEIGSLRRMSNSGSGGGNKPLTKGSNLPVYKSLSDRIGGKQGRFRQNLLGKRVDYSGRSVIVVGPRLKLHECGLPYEMALELFQAFVIRHILELQLAKTIRGAKNLLKLNKPFARQILQNVVQSHPILLNRAPTLHRLGIQAFQPKLIYGRAIQLHPLVCSAFNADFDGDQMAVHVPLSPKARVEARLLMLATTNWLSAATGQPSVLPSQDMVLGFYYLTTLQPKTQIEFNLSLNERGGVNIPEGERSSQNFVPWKKSRPAAVNEIGDQNNERRQKQKKVDDKNSLLFHFIEIVENGPSQRNGLDLHQPLWLQKTNLWPGEKRNLWAGKQSIVQIANQNKSGGTPFPRDPRGEPFEAFGPHNGRKERVAEEELRSSKTFEKQKAFLLNKAPGVWNGNANLKNQIFGENNANKIFNIEPVPGENHQDKMNYSSVGIEGGKGNFNEPLYIRIFSSGFANQVYHSYKWTQDTKAYRRNKAIRTTPGRVLVNEILQKLGDKE</sequence>
<dbReference type="PANTHER" id="PTHR19376">
    <property type="entry name" value="DNA-DIRECTED RNA POLYMERASE"/>
    <property type="match status" value="1"/>
</dbReference>
<evidence type="ECO:0000256" key="1">
    <source>
        <dbReference type="ARBA" id="ARBA00004026"/>
    </source>
</evidence>
<evidence type="ECO:0000256" key="7">
    <source>
        <dbReference type="ARBA" id="ARBA00023163"/>
    </source>
</evidence>
<keyword evidence="3 9" id="KW-0240">DNA-directed RNA polymerase</keyword>
<evidence type="ECO:0000313" key="12">
    <source>
        <dbReference type="EMBL" id="ACK36865.1"/>
    </source>
</evidence>
<dbReference type="SMART" id="SM00663">
    <property type="entry name" value="RPOLA_N"/>
    <property type="match status" value="1"/>
</dbReference>
<feature type="compositionally biased region" description="Polar residues" evidence="10">
    <location>
        <begin position="149"/>
        <end position="164"/>
    </location>
</feature>
<feature type="compositionally biased region" description="Basic and acidic residues" evidence="10">
    <location>
        <begin position="1031"/>
        <end position="1041"/>
    </location>
</feature>
<dbReference type="RefSeq" id="YP_002601001.1">
    <property type="nucleotide sequence ID" value="NC_012101.1"/>
</dbReference>
<dbReference type="InterPro" id="IPR044893">
    <property type="entry name" value="RNA_pol_Rpb1_clamp_domain"/>
</dbReference>
<dbReference type="EC" id="2.7.7.6" evidence="9"/>
<accession>C0JWJ6</accession>
<organism evidence="12">
    <name type="scientific">Monomastix sp. (strain OKE-1)</name>
    <dbReference type="NCBI Taxonomy" id="141716"/>
    <lineage>
        <taxon>Eukaryota</taxon>
        <taxon>Viridiplantae</taxon>
        <taxon>Chlorophyta</taxon>
        <taxon>Mamiellophyceae</taxon>
        <taxon>Monomastigales</taxon>
        <taxon>Monomastigaceae</taxon>
        <taxon>Monomastix</taxon>
    </lineage>
</organism>
<evidence type="ECO:0000256" key="8">
    <source>
        <dbReference type="ARBA" id="ARBA00048552"/>
    </source>
</evidence>
<comment type="similarity">
    <text evidence="2">Belongs to the RNA polymerase beta' chain family. RpoC1 subfamily.</text>
</comment>
<comment type="function">
    <text evidence="1 9">DNA-dependent RNA polymerase catalyzes the transcription of DNA into RNA using the four ribonucleoside triphosphates as substrates.</text>
</comment>
<dbReference type="EMBL" id="FJ493497">
    <property type="protein sequence ID" value="ACK36865.1"/>
    <property type="molecule type" value="Genomic_DNA"/>
</dbReference>
<feature type="region of interest" description="Disordered" evidence="10">
    <location>
        <begin position="675"/>
        <end position="694"/>
    </location>
</feature>
<dbReference type="Pfam" id="PF00623">
    <property type="entry name" value="RNA_pol_Rpb1_2"/>
    <property type="match status" value="2"/>
</dbReference>
<reference evidence="12" key="2">
    <citation type="journal article" date="2009" name="Mol. Biol. Evol.">
        <title>The chloroplast genomes of the green algae Pyramimonas, Monomastix, and Pycnococcus shed new light on the evolutionary history of prasinophytes and the origin of the secondary chloroplasts of euglenids.</title>
        <authorList>
            <person name="Turmel M."/>
            <person name="Gagnon M.C."/>
            <person name="O'Kelly C.J."/>
            <person name="Otis C."/>
            <person name="Lemieux C."/>
        </authorList>
    </citation>
    <scope>NUCLEOTIDE SEQUENCE</scope>
</reference>
<dbReference type="GO" id="GO:0003677">
    <property type="term" value="F:DNA binding"/>
    <property type="evidence" value="ECO:0007669"/>
    <property type="project" value="InterPro"/>
</dbReference>
<evidence type="ECO:0000256" key="9">
    <source>
        <dbReference type="RuleBase" id="RU004279"/>
    </source>
</evidence>
<evidence type="ECO:0000259" key="11">
    <source>
        <dbReference type="SMART" id="SM00663"/>
    </source>
</evidence>
<evidence type="ECO:0000256" key="10">
    <source>
        <dbReference type="SAM" id="MobiDB-lite"/>
    </source>
</evidence>
<feature type="region of interest" description="Disordered" evidence="10">
    <location>
        <begin position="149"/>
        <end position="168"/>
    </location>
</feature>
<dbReference type="AlphaFoldDB" id="C0JWJ6"/>
<geneLocation type="chloroplast" evidence="12"/>
<feature type="domain" description="RNA polymerase N-terminal" evidence="11">
    <location>
        <begin position="587"/>
        <end position="888"/>
    </location>
</feature>
<name>C0JWJ6_MONSK</name>
<evidence type="ECO:0000256" key="2">
    <source>
        <dbReference type="ARBA" id="ARBA00007207"/>
    </source>
</evidence>
<dbReference type="InterPro" id="IPR007080">
    <property type="entry name" value="RNA_pol_Rpb1_1"/>
</dbReference>
<keyword evidence="7 9" id="KW-0804">Transcription</keyword>